<dbReference type="VEuPathDB" id="TrichDB:TVAGG3_0580900"/>
<dbReference type="Proteomes" id="UP000001542">
    <property type="component" value="Unassembled WGS sequence"/>
</dbReference>
<dbReference type="RefSeq" id="XP_001579659.1">
    <property type="nucleotide sequence ID" value="XM_001579609.1"/>
</dbReference>
<dbReference type="SUPFAM" id="SSF48371">
    <property type="entry name" value="ARM repeat"/>
    <property type="match status" value="1"/>
</dbReference>
<reference evidence="1" key="1">
    <citation type="submission" date="2006-10" db="EMBL/GenBank/DDBJ databases">
        <authorList>
            <person name="Amadeo P."/>
            <person name="Zhao Q."/>
            <person name="Wortman J."/>
            <person name="Fraser-Liggett C."/>
            <person name="Carlton J."/>
        </authorList>
    </citation>
    <scope>NUCLEOTIDE SEQUENCE</scope>
    <source>
        <strain evidence="1">G3</strain>
    </source>
</reference>
<proteinExistence type="predicted"/>
<dbReference type="KEGG" id="tva:5464187"/>
<dbReference type="SMR" id="A2DLP0"/>
<accession>A2DLP0</accession>
<dbReference type="InterPro" id="IPR016024">
    <property type="entry name" value="ARM-type_fold"/>
</dbReference>
<evidence type="ECO:0000313" key="2">
    <source>
        <dbReference type="Proteomes" id="UP000001542"/>
    </source>
</evidence>
<dbReference type="AlphaFoldDB" id="A2DLP0"/>
<dbReference type="InParanoid" id="A2DLP0"/>
<reference evidence="1" key="2">
    <citation type="journal article" date="2007" name="Science">
        <title>Draft genome sequence of the sexually transmitted pathogen Trichomonas vaginalis.</title>
        <authorList>
            <person name="Carlton J.M."/>
            <person name="Hirt R.P."/>
            <person name="Silva J.C."/>
            <person name="Delcher A.L."/>
            <person name="Schatz M."/>
            <person name="Zhao Q."/>
            <person name="Wortman J.R."/>
            <person name="Bidwell S.L."/>
            <person name="Alsmark U.C.M."/>
            <person name="Besteiro S."/>
            <person name="Sicheritz-Ponten T."/>
            <person name="Noel C.J."/>
            <person name="Dacks J.B."/>
            <person name="Foster P.G."/>
            <person name="Simillion C."/>
            <person name="Van de Peer Y."/>
            <person name="Miranda-Saavedra D."/>
            <person name="Barton G.J."/>
            <person name="Westrop G.D."/>
            <person name="Mueller S."/>
            <person name="Dessi D."/>
            <person name="Fiori P.L."/>
            <person name="Ren Q."/>
            <person name="Paulsen I."/>
            <person name="Zhang H."/>
            <person name="Bastida-Corcuera F.D."/>
            <person name="Simoes-Barbosa A."/>
            <person name="Brown M.T."/>
            <person name="Hayes R.D."/>
            <person name="Mukherjee M."/>
            <person name="Okumura C.Y."/>
            <person name="Schneider R."/>
            <person name="Smith A.J."/>
            <person name="Vanacova S."/>
            <person name="Villalvazo M."/>
            <person name="Haas B.J."/>
            <person name="Pertea M."/>
            <person name="Feldblyum T.V."/>
            <person name="Utterback T.R."/>
            <person name="Shu C.L."/>
            <person name="Osoegawa K."/>
            <person name="de Jong P.J."/>
            <person name="Hrdy I."/>
            <person name="Horvathova L."/>
            <person name="Zubacova Z."/>
            <person name="Dolezal P."/>
            <person name="Malik S.B."/>
            <person name="Logsdon J.M. Jr."/>
            <person name="Henze K."/>
            <person name="Gupta A."/>
            <person name="Wang C.C."/>
            <person name="Dunne R.L."/>
            <person name="Upcroft J.A."/>
            <person name="Upcroft P."/>
            <person name="White O."/>
            <person name="Salzberg S.L."/>
            <person name="Tang P."/>
            <person name="Chiu C.-H."/>
            <person name="Lee Y.-S."/>
            <person name="Embley T.M."/>
            <person name="Coombs G.H."/>
            <person name="Mottram J.C."/>
            <person name="Tachezy J."/>
            <person name="Fraser-Liggett C.M."/>
            <person name="Johnson P.J."/>
        </authorList>
    </citation>
    <scope>NUCLEOTIDE SEQUENCE [LARGE SCALE GENOMIC DNA]</scope>
    <source>
        <strain evidence="1">G3</strain>
    </source>
</reference>
<protein>
    <submittedName>
        <fullName evidence="1">Uncharacterized protein</fullName>
    </submittedName>
</protein>
<sequence length="248" mass="28954">MILKSILPVYPEEINFLIELQLSDEPCFLRRLASHIFRGCDEKDDVENMMGLMEAFIVPLTSNIDIKEDILLIIHESNMVWNAFRYIVHIDCDDDSQWSALRFFEVCISHDFLHKDALDSVDIWDLTDFVEMSHSCEFEFKIHLIVIISNIIQYSGYDTAEAAIERDILSVISSFIPDHIRYALNVLDVLIKKYAEYDQGKTICDLIGKTSIIKDLKDATEDNDNDEEFKMIINFVNYFNNFVNDWVE</sequence>
<dbReference type="EMBL" id="DS113216">
    <property type="protein sequence ID" value="EAY18673.1"/>
    <property type="molecule type" value="Genomic_DNA"/>
</dbReference>
<dbReference type="VEuPathDB" id="TrichDB:TVAG_062780"/>
<name>A2DLP0_TRIV3</name>
<organism evidence="1 2">
    <name type="scientific">Trichomonas vaginalis (strain ATCC PRA-98 / G3)</name>
    <dbReference type="NCBI Taxonomy" id="412133"/>
    <lineage>
        <taxon>Eukaryota</taxon>
        <taxon>Metamonada</taxon>
        <taxon>Parabasalia</taxon>
        <taxon>Trichomonadida</taxon>
        <taxon>Trichomonadidae</taxon>
        <taxon>Trichomonas</taxon>
    </lineage>
</organism>
<gene>
    <name evidence="1" type="ORF">TVAG_062780</name>
</gene>
<evidence type="ECO:0000313" key="1">
    <source>
        <dbReference type="EMBL" id="EAY18673.1"/>
    </source>
</evidence>
<keyword evidence="2" id="KW-1185">Reference proteome</keyword>